<protein>
    <submittedName>
        <fullName evidence="1">Uncharacterized protein</fullName>
    </submittedName>
</protein>
<accession>H8ZBC7</accession>
<gene>
    <name evidence="1" type="ORF">NERG_00876</name>
</gene>
<proteinExistence type="predicted"/>
<dbReference type="Proteomes" id="UP000005622">
    <property type="component" value="Unassembled WGS sequence"/>
</dbReference>
<sequence length="98" mass="11011">MFRVMKGVEEVGRVFLMNEILSCCNLRLNKSSTLWNGLFTYYIQGGMGYFKAGLYSGYFFGEKSDKLVIRGIKGGLTGVSMGVTGLLGRKLSERLYRM</sequence>
<organism evidence="1">
    <name type="scientific">Nematocida ausubeli (strain ATCC PRA-371 / ERTm2)</name>
    <name type="common">Nematode killer fungus</name>
    <dbReference type="NCBI Taxonomy" id="1913371"/>
    <lineage>
        <taxon>Eukaryota</taxon>
        <taxon>Fungi</taxon>
        <taxon>Fungi incertae sedis</taxon>
        <taxon>Microsporidia</taxon>
        <taxon>Nematocida</taxon>
    </lineage>
</organism>
<evidence type="ECO:0000313" key="1">
    <source>
        <dbReference type="EMBL" id="EHY66180.1"/>
    </source>
</evidence>
<dbReference type="EMBL" id="JH604634">
    <property type="protein sequence ID" value="EHY66180.1"/>
    <property type="molecule type" value="Genomic_DNA"/>
</dbReference>
<reference evidence="1" key="1">
    <citation type="submission" date="2011-03" db="EMBL/GenBank/DDBJ databases">
        <title>The Genome Sequence of Nematocida sp1 strain ERTm2.</title>
        <authorList>
            <consortium name="The Broad Institute Genome Sequencing Platform"/>
            <consortium name="The Broad Institute Genome Sequencing Center for Infectious Disease"/>
            <person name="Cuomo C."/>
            <person name="Troemel E."/>
            <person name="Young S.K."/>
            <person name="Zeng Q."/>
            <person name="Gargeya S."/>
            <person name="Fitzgerald M."/>
            <person name="Haas B."/>
            <person name="Abouelleil A."/>
            <person name="Alvarado L."/>
            <person name="Arachchi H.M."/>
            <person name="Berlin A."/>
            <person name="Brown A."/>
            <person name="Chapman S.B."/>
            <person name="Chen Z."/>
            <person name="Dunbar C."/>
            <person name="Freedman E."/>
            <person name="Gearin G."/>
            <person name="Gellesch M."/>
            <person name="Goldberg J."/>
            <person name="Griggs A."/>
            <person name="Gujja S."/>
            <person name="Heilman E.R."/>
            <person name="Heiman D."/>
            <person name="Howarth C."/>
            <person name="Larson L."/>
            <person name="Lui A."/>
            <person name="MacDonald P.J.P."/>
            <person name="Mehta T."/>
            <person name="Montmayeur A."/>
            <person name="Murphy C."/>
            <person name="Neiman D."/>
            <person name="Pearson M."/>
            <person name="Priest M."/>
            <person name="Roberts A."/>
            <person name="Saif S."/>
            <person name="Shea T."/>
            <person name="Shenoy N."/>
            <person name="Sisk P."/>
            <person name="Stolte C."/>
            <person name="Sykes S."/>
            <person name="White J."/>
            <person name="Yandava C."/>
            <person name="Wortman J."/>
            <person name="Nusbaum C."/>
            <person name="Birren B."/>
        </authorList>
    </citation>
    <scope>NUCLEOTIDE SEQUENCE</scope>
    <source>
        <strain evidence="1">ERTm2</strain>
    </source>
</reference>
<dbReference type="AlphaFoldDB" id="H8ZBC7"/>
<name>H8ZBC7_NEMA1</name>
<dbReference type="HOGENOM" id="CLU_2373299_0_0_1"/>